<keyword evidence="1" id="KW-1133">Transmembrane helix</keyword>
<name>A0A246G723_9FLAO</name>
<protein>
    <submittedName>
        <fullName evidence="2">Uncharacterized protein</fullName>
    </submittedName>
</protein>
<dbReference type="EMBL" id="MTCY01000105">
    <property type="protein sequence ID" value="OWP74068.1"/>
    <property type="molecule type" value="Genomic_DNA"/>
</dbReference>
<evidence type="ECO:0000313" key="2">
    <source>
        <dbReference type="EMBL" id="OWP74068.1"/>
    </source>
</evidence>
<reference evidence="2 3" key="1">
    <citation type="journal article" date="2017" name="Infect. Genet. Evol.">
        <title>Comparative genome analysis of fish pathogen Flavobacterium columnare reveals extensive sequence diversity within the species.</title>
        <authorList>
            <person name="Kayansamruaj P."/>
            <person name="Dong H.T."/>
            <person name="Hirono I."/>
            <person name="Kondo H."/>
            <person name="Senapin S."/>
            <person name="Rodkhum C."/>
        </authorList>
    </citation>
    <scope>NUCLEOTIDE SEQUENCE [LARGE SCALE GENOMIC DNA]</scope>
    <source>
        <strain evidence="2 3">1214</strain>
    </source>
</reference>
<feature type="transmembrane region" description="Helical" evidence="1">
    <location>
        <begin position="145"/>
        <end position="163"/>
    </location>
</feature>
<proteinExistence type="predicted"/>
<feature type="transmembrane region" description="Helical" evidence="1">
    <location>
        <begin position="15"/>
        <end position="33"/>
    </location>
</feature>
<dbReference type="AlphaFoldDB" id="A0A246G723"/>
<dbReference type="Proteomes" id="UP000198034">
    <property type="component" value="Unassembled WGS sequence"/>
</dbReference>
<accession>A0A246G723</accession>
<organism evidence="2 3">
    <name type="scientific">Flavobacterium columnare</name>
    <dbReference type="NCBI Taxonomy" id="996"/>
    <lineage>
        <taxon>Bacteria</taxon>
        <taxon>Pseudomonadati</taxon>
        <taxon>Bacteroidota</taxon>
        <taxon>Flavobacteriia</taxon>
        <taxon>Flavobacteriales</taxon>
        <taxon>Flavobacteriaceae</taxon>
        <taxon>Flavobacterium</taxon>
    </lineage>
</organism>
<comment type="caution">
    <text evidence="2">The sequence shown here is derived from an EMBL/GenBank/DDBJ whole genome shotgun (WGS) entry which is preliminary data.</text>
</comment>
<keyword evidence="1" id="KW-0472">Membrane</keyword>
<sequence length="170" mass="20082">MNTILNSSKMNNIKGLYKIILLVLFVFSSMLIISKTINGTLLFPFQDIKAFNNPRKYLIKDTLIVKSIRYDIRENDKATSDTFKFCISLQTQKGEKKIYYYQKRYKIKFVKINSIDNIIVLKNIINGNIFLDDNEYVNSEITSNYLTVILYFILFFIIIITLIKRIYVKK</sequence>
<keyword evidence="1" id="KW-0812">Transmembrane</keyword>
<evidence type="ECO:0000256" key="1">
    <source>
        <dbReference type="SAM" id="Phobius"/>
    </source>
</evidence>
<evidence type="ECO:0000313" key="3">
    <source>
        <dbReference type="Proteomes" id="UP000198034"/>
    </source>
</evidence>
<gene>
    <name evidence="2" type="ORF">BWK62_15125</name>
</gene>